<dbReference type="PROSITE" id="PS51318">
    <property type="entry name" value="TAT"/>
    <property type="match status" value="1"/>
</dbReference>
<dbReference type="PANTHER" id="PTHR30290">
    <property type="entry name" value="PERIPLASMIC BINDING COMPONENT OF ABC TRANSPORTER"/>
    <property type="match status" value="1"/>
</dbReference>
<dbReference type="Pfam" id="PF00496">
    <property type="entry name" value="SBP_bac_5"/>
    <property type="match status" value="1"/>
</dbReference>
<dbReference type="Gene3D" id="3.40.190.10">
    <property type="entry name" value="Periplasmic binding protein-like II"/>
    <property type="match status" value="1"/>
</dbReference>
<name>A0ABP7CDY7_9MICC</name>
<dbReference type="Proteomes" id="UP001500752">
    <property type="component" value="Unassembled WGS sequence"/>
</dbReference>
<dbReference type="PANTHER" id="PTHR30290:SF38">
    <property type="entry name" value="D,D-DIPEPTIDE-BINDING PERIPLASMIC PROTEIN DDPA-RELATED"/>
    <property type="match status" value="1"/>
</dbReference>
<sequence length="547" mass="58251">MLNANKPSRRTVLSLFGASLLLAGCGSPSTTGAAPSNGASAGTVLPEGVTTTASGAQALSLGEPQAGGTLTVGLFAPVESLDPGTSSASGGYVQRAIFDVLFVYDEKGNVVPELAKSIKTSDKGTTWILKLPTGVKFTDGTDFNADAVVKHLKNLAAEGSMSRSAGDVRQIKKMVATDAATVRFTLASPNMGFPKVFVWGLPGGPSMIPSPTAVEKLGQDFGAKPVGVGPFMLESFKPGGDIVLKRNPDYRIKGQPYLDGLKFIPATDTQTRVSAAIAGDLDMGSSQSATDLAAAAQGGLTPLYQPDGSYYNLLFNLSKAPFDDVRFRQAVIQAIDLDGLNQAVFQGQHNVMRGMFPTSNPFYVETAWPGYDPEAAKKLVAEYVAAGGKAEFTLTTTSPPEFQKQAAILQQMLADAGIAMTLNTSDQPTMVTEALSGNYQAQHRYTEVREEVDQQLRSTYHSTSKGNNSKGSDPQVDKLLDQARQASSETERRAIYTGLQNRFAEWLPIAPLVAHKNGWYVGKNVGGFPGARIGVIEPDWRLVWRVQ</sequence>
<dbReference type="InterPro" id="IPR039424">
    <property type="entry name" value="SBP_5"/>
</dbReference>
<protein>
    <submittedName>
        <fullName evidence="5">ABC transporter substrate-binding protein</fullName>
    </submittedName>
</protein>
<dbReference type="PIRSF" id="PIRSF002741">
    <property type="entry name" value="MppA"/>
    <property type="match status" value="1"/>
</dbReference>
<evidence type="ECO:0000256" key="3">
    <source>
        <dbReference type="SAM" id="SignalP"/>
    </source>
</evidence>
<dbReference type="CDD" id="cd00995">
    <property type="entry name" value="PBP2_NikA_DppA_OppA_like"/>
    <property type="match status" value="1"/>
</dbReference>
<feature type="domain" description="Solute-binding protein family 5" evidence="4">
    <location>
        <begin position="109"/>
        <end position="442"/>
    </location>
</feature>
<feature type="signal peptide" evidence="3">
    <location>
        <begin position="1"/>
        <end position="33"/>
    </location>
</feature>
<dbReference type="InterPro" id="IPR030678">
    <property type="entry name" value="Peptide/Ni-bd"/>
</dbReference>
<dbReference type="EMBL" id="BAABEO010000015">
    <property type="protein sequence ID" value="GAA3685483.1"/>
    <property type="molecule type" value="Genomic_DNA"/>
</dbReference>
<dbReference type="InterPro" id="IPR000914">
    <property type="entry name" value="SBP_5_dom"/>
</dbReference>
<dbReference type="InterPro" id="IPR006311">
    <property type="entry name" value="TAT_signal"/>
</dbReference>
<dbReference type="RefSeq" id="WP_345151000.1">
    <property type="nucleotide sequence ID" value="NZ_BAABEO010000015.1"/>
</dbReference>
<evidence type="ECO:0000313" key="5">
    <source>
        <dbReference type="EMBL" id="GAA3685483.1"/>
    </source>
</evidence>
<reference evidence="6" key="1">
    <citation type="journal article" date="2019" name="Int. J. Syst. Evol. Microbiol.">
        <title>The Global Catalogue of Microorganisms (GCM) 10K type strain sequencing project: providing services to taxonomists for standard genome sequencing and annotation.</title>
        <authorList>
            <consortium name="The Broad Institute Genomics Platform"/>
            <consortium name="The Broad Institute Genome Sequencing Center for Infectious Disease"/>
            <person name="Wu L."/>
            <person name="Ma J."/>
        </authorList>
    </citation>
    <scope>NUCLEOTIDE SEQUENCE [LARGE SCALE GENOMIC DNA]</scope>
    <source>
        <strain evidence="6">JCM 30742</strain>
    </source>
</reference>
<evidence type="ECO:0000256" key="2">
    <source>
        <dbReference type="SAM" id="MobiDB-lite"/>
    </source>
</evidence>
<feature type="chain" id="PRO_5046099605" evidence="3">
    <location>
        <begin position="34"/>
        <end position="547"/>
    </location>
</feature>
<feature type="compositionally biased region" description="Polar residues" evidence="2">
    <location>
        <begin position="457"/>
        <end position="472"/>
    </location>
</feature>
<proteinExistence type="predicted"/>
<keyword evidence="1 3" id="KW-0732">Signal</keyword>
<comment type="caution">
    <text evidence="5">The sequence shown here is derived from an EMBL/GenBank/DDBJ whole genome shotgun (WGS) entry which is preliminary data.</text>
</comment>
<keyword evidence="6" id="KW-1185">Reference proteome</keyword>
<organism evidence="5 6">
    <name type="scientific">Arthrobacter ginkgonis</name>
    <dbReference type="NCBI Taxonomy" id="1630594"/>
    <lineage>
        <taxon>Bacteria</taxon>
        <taxon>Bacillati</taxon>
        <taxon>Actinomycetota</taxon>
        <taxon>Actinomycetes</taxon>
        <taxon>Micrococcales</taxon>
        <taxon>Micrococcaceae</taxon>
        <taxon>Arthrobacter</taxon>
    </lineage>
</organism>
<dbReference type="SUPFAM" id="SSF53850">
    <property type="entry name" value="Periplasmic binding protein-like II"/>
    <property type="match status" value="1"/>
</dbReference>
<dbReference type="Gene3D" id="3.10.105.10">
    <property type="entry name" value="Dipeptide-binding Protein, Domain 3"/>
    <property type="match status" value="1"/>
</dbReference>
<feature type="region of interest" description="Disordered" evidence="2">
    <location>
        <begin position="457"/>
        <end position="476"/>
    </location>
</feature>
<dbReference type="Gene3D" id="3.90.76.10">
    <property type="entry name" value="Dipeptide-binding Protein, Domain 1"/>
    <property type="match status" value="1"/>
</dbReference>
<evidence type="ECO:0000313" key="6">
    <source>
        <dbReference type="Proteomes" id="UP001500752"/>
    </source>
</evidence>
<evidence type="ECO:0000256" key="1">
    <source>
        <dbReference type="ARBA" id="ARBA00022729"/>
    </source>
</evidence>
<evidence type="ECO:0000259" key="4">
    <source>
        <dbReference type="Pfam" id="PF00496"/>
    </source>
</evidence>
<gene>
    <name evidence="5" type="ORF">GCM10023081_23740</name>
</gene>
<accession>A0ABP7CDY7</accession>
<dbReference type="PROSITE" id="PS51257">
    <property type="entry name" value="PROKAR_LIPOPROTEIN"/>
    <property type="match status" value="1"/>
</dbReference>